<dbReference type="PANTHER" id="PTHR24148:SF82">
    <property type="entry name" value="HETEROKARYON INCOMPATIBILITY DOMAIN-CONTAINING PROTEIN"/>
    <property type="match status" value="1"/>
</dbReference>
<name>A0A8H4NQP5_9HYPO</name>
<reference evidence="2" key="1">
    <citation type="submission" date="2020-01" db="EMBL/GenBank/DDBJ databases">
        <title>Identification and distribution of gene clusters putatively required for synthesis of sphingolipid metabolism inhibitors in phylogenetically diverse species of the filamentous fungus Fusarium.</title>
        <authorList>
            <person name="Kim H.-S."/>
            <person name="Busman M."/>
            <person name="Brown D.W."/>
            <person name="Divon H."/>
            <person name="Uhlig S."/>
            <person name="Proctor R.H."/>
        </authorList>
    </citation>
    <scope>NUCLEOTIDE SEQUENCE</scope>
    <source>
        <strain evidence="2">NRRL 53441</strain>
    </source>
</reference>
<gene>
    <name evidence="2" type="ORF">F53441_12228</name>
</gene>
<feature type="domain" description="Heterokaryon incompatibility" evidence="1">
    <location>
        <begin position="2"/>
        <end position="77"/>
    </location>
</feature>
<dbReference type="InterPro" id="IPR052895">
    <property type="entry name" value="HetReg/Transcr_Mod"/>
</dbReference>
<dbReference type="PANTHER" id="PTHR24148">
    <property type="entry name" value="ANKYRIN REPEAT DOMAIN-CONTAINING PROTEIN 39 HOMOLOG-RELATED"/>
    <property type="match status" value="1"/>
</dbReference>
<proteinExistence type="predicted"/>
<evidence type="ECO:0000259" key="1">
    <source>
        <dbReference type="Pfam" id="PF06985"/>
    </source>
</evidence>
<keyword evidence="3" id="KW-1185">Reference proteome</keyword>
<dbReference type="Proteomes" id="UP000605986">
    <property type="component" value="Unassembled WGS sequence"/>
</dbReference>
<comment type="caution">
    <text evidence="2">The sequence shown here is derived from an EMBL/GenBank/DDBJ whole genome shotgun (WGS) entry which is preliminary data.</text>
</comment>
<dbReference type="Pfam" id="PF06985">
    <property type="entry name" value="HET"/>
    <property type="match status" value="1"/>
</dbReference>
<dbReference type="EMBL" id="JAADJG010000649">
    <property type="protein sequence ID" value="KAF4440701.1"/>
    <property type="molecule type" value="Genomic_DNA"/>
</dbReference>
<organism evidence="2 3">
    <name type="scientific">Fusarium austroafricanum</name>
    <dbReference type="NCBI Taxonomy" id="2364996"/>
    <lineage>
        <taxon>Eukaryota</taxon>
        <taxon>Fungi</taxon>
        <taxon>Dikarya</taxon>
        <taxon>Ascomycota</taxon>
        <taxon>Pezizomycotina</taxon>
        <taxon>Sordariomycetes</taxon>
        <taxon>Hypocreomycetidae</taxon>
        <taxon>Hypocreales</taxon>
        <taxon>Nectriaceae</taxon>
        <taxon>Fusarium</taxon>
        <taxon>Fusarium concolor species complex</taxon>
    </lineage>
</organism>
<dbReference type="AlphaFoldDB" id="A0A8H4NQP5"/>
<protein>
    <submittedName>
        <fullName evidence="2">HET-domain-containing protein</fullName>
    </submittedName>
</protein>
<evidence type="ECO:0000313" key="3">
    <source>
        <dbReference type="Proteomes" id="UP000605986"/>
    </source>
</evidence>
<sequence>MEERKHQVQLMGLIYSTAARVLIWLGQAEKGANFTMDCLKSLAAGEPLDAHTLSIVKVYFQALFGRSWSTRVWVVQELAKAQRDPLIGHSTASSILSPDNEQSLGRALPIPASVPENQMQGFDNLNQIREHYIAKGGLPLQHVLYLTMDLKVTDPRDKIYAPDYRKPVQKVYTEAMAALLRRAGSLQPACLFAFSRPDSKQMPSWVPDFSNQKRSSPDNPLAFYDGADNALDQRGSYISMTKDTAPLSTDGLYVDRIDNVVPTGIQDESMKHYDKYNLPLSEIEQVALDKINSVAKAAGLRGLGESEPLADIGRKSHFRCA</sequence>
<evidence type="ECO:0000313" key="2">
    <source>
        <dbReference type="EMBL" id="KAF4440701.1"/>
    </source>
</evidence>
<dbReference type="OrthoDB" id="3557394at2759"/>
<accession>A0A8H4NQP5</accession>
<dbReference type="InterPro" id="IPR010730">
    <property type="entry name" value="HET"/>
</dbReference>